<keyword evidence="2" id="KW-0472">Membrane</keyword>
<feature type="region of interest" description="Disordered" evidence="1">
    <location>
        <begin position="511"/>
        <end position="534"/>
    </location>
</feature>
<name>A0A9P9IF30_9PLEO</name>
<dbReference type="EMBL" id="JAGMWT010000013">
    <property type="protein sequence ID" value="KAH7117572.1"/>
    <property type="molecule type" value="Genomic_DNA"/>
</dbReference>
<evidence type="ECO:0000256" key="1">
    <source>
        <dbReference type="SAM" id="MobiDB-lite"/>
    </source>
</evidence>
<keyword evidence="2" id="KW-0812">Transmembrane</keyword>
<accession>A0A9P9IF30</accession>
<protein>
    <submittedName>
        <fullName evidence="3">Uncharacterized protein</fullName>
    </submittedName>
</protein>
<gene>
    <name evidence="3" type="ORF">B0J11DRAFT_509283</name>
</gene>
<reference evidence="3" key="1">
    <citation type="journal article" date="2021" name="Nat. Commun.">
        <title>Genetic determinants of endophytism in the Arabidopsis root mycobiome.</title>
        <authorList>
            <person name="Mesny F."/>
            <person name="Miyauchi S."/>
            <person name="Thiergart T."/>
            <person name="Pickel B."/>
            <person name="Atanasova L."/>
            <person name="Karlsson M."/>
            <person name="Huettel B."/>
            <person name="Barry K.W."/>
            <person name="Haridas S."/>
            <person name="Chen C."/>
            <person name="Bauer D."/>
            <person name="Andreopoulos W."/>
            <person name="Pangilinan J."/>
            <person name="LaButti K."/>
            <person name="Riley R."/>
            <person name="Lipzen A."/>
            <person name="Clum A."/>
            <person name="Drula E."/>
            <person name="Henrissat B."/>
            <person name="Kohler A."/>
            <person name="Grigoriev I.V."/>
            <person name="Martin F.M."/>
            <person name="Hacquard S."/>
        </authorList>
    </citation>
    <scope>NUCLEOTIDE SEQUENCE</scope>
    <source>
        <strain evidence="3">MPI-CAGE-CH-0243</strain>
    </source>
</reference>
<evidence type="ECO:0000256" key="2">
    <source>
        <dbReference type="SAM" id="Phobius"/>
    </source>
</evidence>
<feature type="compositionally biased region" description="Basic and acidic residues" evidence="1">
    <location>
        <begin position="520"/>
        <end position="534"/>
    </location>
</feature>
<dbReference type="AlphaFoldDB" id="A0A9P9IF30"/>
<feature type="compositionally biased region" description="Acidic residues" evidence="1">
    <location>
        <begin position="403"/>
        <end position="412"/>
    </location>
</feature>
<evidence type="ECO:0000313" key="3">
    <source>
        <dbReference type="EMBL" id="KAH7117572.1"/>
    </source>
</evidence>
<keyword evidence="4" id="KW-1185">Reference proteome</keyword>
<sequence>MHGVEVIPRRQGRFKLPSNWIIVLGLFVYYRSEVAMHKTSSGFHPDLLKPFHHNAKFNTNLSALSDTQNSTYLDRLISSYASPPTVTMVEVDFLASIVFTFLYANAAGIAASSLGSSSLLDNPTVASGESATAHIMHSVWKDGTHAVNGEASTRTVSDTLTQTSVTIASGMGTNHSSTERKTVTMTPTLRITSTHYTTTYPTIWTIVDSETTTSHSSAKSTAEDTNKSATNFKDDLMAICKIIKPYVSGTYLWITNKIKELTNWLKQIPIDKLSALLVQTLSVMVVVILPLLATVALCKILYNFLHNMQPTMSEADKLRHSTLGSLSKEELKNQVLMMQDLSFSHGERFNKEVAEKRALRDEVIAWRLQHELLQECATLRQQLIQCNAEKTALQDGRPVPTTEYEEDEEDEQPGAASKVDKGKGPVQNEQANNMILAANTENVGTIDAHQAPPIDQNTTQSNYIKYLEAKLKESENKTKSVENERDECNTNVKVMNNEINDLNDHIAFLQLTSDNGQPVREGDSATDRREEGTE</sequence>
<organism evidence="3 4">
    <name type="scientific">Dendryphion nanum</name>
    <dbReference type="NCBI Taxonomy" id="256645"/>
    <lineage>
        <taxon>Eukaryota</taxon>
        <taxon>Fungi</taxon>
        <taxon>Dikarya</taxon>
        <taxon>Ascomycota</taxon>
        <taxon>Pezizomycotina</taxon>
        <taxon>Dothideomycetes</taxon>
        <taxon>Pleosporomycetidae</taxon>
        <taxon>Pleosporales</taxon>
        <taxon>Torulaceae</taxon>
        <taxon>Dendryphion</taxon>
    </lineage>
</organism>
<evidence type="ECO:0000313" key="4">
    <source>
        <dbReference type="Proteomes" id="UP000700596"/>
    </source>
</evidence>
<dbReference type="Proteomes" id="UP000700596">
    <property type="component" value="Unassembled WGS sequence"/>
</dbReference>
<feature type="transmembrane region" description="Helical" evidence="2">
    <location>
        <begin position="276"/>
        <end position="302"/>
    </location>
</feature>
<keyword evidence="2" id="KW-1133">Transmembrane helix</keyword>
<feature type="region of interest" description="Disordered" evidence="1">
    <location>
        <begin position="394"/>
        <end position="426"/>
    </location>
</feature>
<proteinExistence type="predicted"/>
<comment type="caution">
    <text evidence="3">The sequence shown here is derived from an EMBL/GenBank/DDBJ whole genome shotgun (WGS) entry which is preliminary data.</text>
</comment>